<name>A0A9X3UGP1_9HYPH</name>
<dbReference type="AlphaFoldDB" id="A0A9X3UGP1"/>
<comment type="caution">
    <text evidence="1">The sequence shown here is derived from an EMBL/GenBank/DDBJ whole genome shotgun (WGS) entry which is preliminary data.</text>
</comment>
<gene>
    <name evidence="1" type="ORF">OQ273_05195</name>
</gene>
<dbReference type="RefSeq" id="WP_267989409.1">
    <property type="nucleotide sequence ID" value="NZ_JAPJZI010000001.1"/>
</dbReference>
<accession>A0A9X3UGP1</accession>
<dbReference type="Proteomes" id="UP001151234">
    <property type="component" value="Unassembled WGS sequence"/>
</dbReference>
<proteinExistence type="predicted"/>
<organism evidence="1 2">
    <name type="scientific">Hoeflea prorocentri</name>
    <dbReference type="NCBI Taxonomy" id="1922333"/>
    <lineage>
        <taxon>Bacteria</taxon>
        <taxon>Pseudomonadati</taxon>
        <taxon>Pseudomonadota</taxon>
        <taxon>Alphaproteobacteria</taxon>
        <taxon>Hyphomicrobiales</taxon>
        <taxon>Rhizobiaceae</taxon>
        <taxon>Hoeflea</taxon>
    </lineage>
</organism>
<dbReference type="InterPro" id="IPR018912">
    <property type="entry name" value="DUF2478"/>
</dbReference>
<reference evidence="1" key="1">
    <citation type="submission" date="2022-11" db="EMBL/GenBank/DDBJ databases">
        <title>Draft genome sequence of Hoeflea poritis E7-10 and Hoeflea prorocentri PM5-8, separated from scleractinian coral Porites lutea and marine dinoflagellate.</title>
        <authorList>
            <person name="Zhang G."/>
            <person name="Wei Q."/>
            <person name="Cai L."/>
        </authorList>
    </citation>
    <scope>NUCLEOTIDE SEQUENCE</scope>
    <source>
        <strain evidence="1">PM5-8</strain>
    </source>
</reference>
<dbReference type="EMBL" id="JAPJZI010000001">
    <property type="protein sequence ID" value="MDA5397965.1"/>
    <property type="molecule type" value="Genomic_DNA"/>
</dbReference>
<sequence length="182" mass="19167">MSAVPSHMLAAIRFAPEFHVDAVLDETVQSLRGDGLRIAGVVQREKPESNGCCPITFLEDVATGRRLRISQALGSGSRGCRLDPQALADVCGTLIATVESGVDLLVLNRFGKGEADGHGFRSVIEKALDHGVPVLTAVRDTYLTDFGTFAGGMADTLPPRADAAIEWGRIAAGVVHDQDSAA</sequence>
<evidence type="ECO:0000313" key="1">
    <source>
        <dbReference type="EMBL" id="MDA5397965.1"/>
    </source>
</evidence>
<keyword evidence="2" id="KW-1185">Reference proteome</keyword>
<evidence type="ECO:0000313" key="2">
    <source>
        <dbReference type="Proteomes" id="UP001151234"/>
    </source>
</evidence>
<protein>
    <submittedName>
        <fullName evidence="1">DUF2478 domain-containing protein</fullName>
    </submittedName>
</protein>
<dbReference type="Pfam" id="PF10649">
    <property type="entry name" value="DUF2478"/>
    <property type="match status" value="1"/>
</dbReference>